<dbReference type="PANTHER" id="PTHR12911:SF22">
    <property type="entry name" value="SUN DOMAIN-CONTAINING PROTEIN 2"/>
    <property type="match status" value="1"/>
</dbReference>
<dbReference type="GO" id="GO:0034993">
    <property type="term" value="C:meiotic nuclear membrane microtubule tethering complex"/>
    <property type="evidence" value="ECO:0007669"/>
    <property type="project" value="TreeGrafter"/>
</dbReference>
<dbReference type="OMA" id="WAASCFW"/>
<keyword evidence="4 8" id="KW-0472">Membrane</keyword>
<evidence type="ECO:0000259" key="9">
    <source>
        <dbReference type="PROSITE" id="PS51469"/>
    </source>
</evidence>
<comment type="subcellular location">
    <subcellularLocation>
        <location evidence="5">Nucleus inner membrane</location>
        <topology evidence="5">Single-pass type II membrane protein</topology>
    </subcellularLocation>
</comment>
<dbReference type="AlphaFoldDB" id="A0A8D2LVQ7"/>
<dbReference type="GeneID" id="123028897"/>
<dbReference type="Gene3D" id="2.60.120.260">
    <property type="entry name" value="Galactose-binding domain-like"/>
    <property type="match status" value="1"/>
</dbReference>
<evidence type="ECO:0000256" key="8">
    <source>
        <dbReference type="SAM" id="Phobius"/>
    </source>
</evidence>
<dbReference type="OrthoDB" id="342281at2759"/>
<dbReference type="CTD" id="25777"/>
<name>A0A8D2LVQ7_VARKO</name>
<dbReference type="CDD" id="cd21438">
    <property type="entry name" value="SUN2_cc1"/>
    <property type="match status" value="1"/>
</dbReference>
<dbReference type="InterPro" id="IPR045119">
    <property type="entry name" value="SUN1-5"/>
</dbReference>
<accession>A0A8D2LVQ7</accession>
<evidence type="ECO:0000256" key="5">
    <source>
        <dbReference type="ARBA" id="ARBA00037816"/>
    </source>
</evidence>
<feature type="transmembrane region" description="Helical" evidence="8">
    <location>
        <begin position="228"/>
        <end position="249"/>
    </location>
</feature>
<feature type="coiled-coil region" evidence="6">
    <location>
        <begin position="473"/>
        <end position="500"/>
    </location>
</feature>
<dbReference type="Ensembl" id="ENSVKKT00000028327.1">
    <property type="protein sequence ID" value="ENSVKKP00000027659.1"/>
    <property type="gene ID" value="ENSVKKG00000017959.1"/>
</dbReference>
<evidence type="ECO:0000256" key="6">
    <source>
        <dbReference type="SAM" id="Coils"/>
    </source>
</evidence>
<dbReference type="KEGG" id="vko:123028897"/>
<feature type="compositionally biased region" description="Polar residues" evidence="7">
    <location>
        <begin position="66"/>
        <end position="75"/>
    </location>
</feature>
<reference evidence="10" key="2">
    <citation type="submission" date="2025-09" db="UniProtKB">
        <authorList>
            <consortium name="Ensembl"/>
        </authorList>
    </citation>
    <scope>IDENTIFICATION</scope>
</reference>
<dbReference type="InterPro" id="IPR040994">
    <property type="entry name" value="Sun_CC2"/>
</dbReference>
<evidence type="ECO:0000256" key="2">
    <source>
        <dbReference type="ARBA" id="ARBA00022989"/>
    </source>
</evidence>
<keyword evidence="2 8" id="KW-1133">Transmembrane helix</keyword>
<dbReference type="InterPro" id="IPR012919">
    <property type="entry name" value="SUN_dom"/>
</dbReference>
<keyword evidence="1 8" id="KW-0812">Transmembrane</keyword>
<feature type="coiled-coil region" evidence="6">
    <location>
        <begin position="374"/>
        <end position="424"/>
    </location>
</feature>
<gene>
    <name evidence="10" type="primary">SUN2</name>
</gene>
<dbReference type="RefSeq" id="XP_044297158.1">
    <property type="nucleotide sequence ID" value="XM_044441223.1"/>
</dbReference>
<feature type="compositionally biased region" description="Low complexity" evidence="7">
    <location>
        <begin position="22"/>
        <end position="34"/>
    </location>
</feature>
<dbReference type="GO" id="GO:0005637">
    <property type="term" value="C:nuclear inner membrane"/>
    <property type="evidence" value="ECO:0007669"/>
    <property type="project" value="UniProtKB-SubCell"/>
</dbReference>
<evidence type="ECO:0000256" key="1">
    <source>
        <dbReference type="ARBA" id="ARBA00022692"/>
    </source>
</evidence>
<proteinExistence type="predicted"/>
<protein>
    <submittedName>
        <fullName evidence="10">Sad1 and UNC84 domain containing 2</fullName>
    </submittedName>
</protein>
<evidence type="ECO:0000313" key="10">
    <source>
        <dbReference type="Ensembl" id="ENSVKKP00000027659.1"/>
    </source>
</evidence>
<evidence type="ECO:0000256" key="3">
    <source>
        <dbReference type="ARBA" id="ARBA00023054"/>
    </source>
</evidence>
<feature type="domain" description="SUN" evidence="9">
    <location>
        <begin position="553"/>
        <end position="717"/>
    </location>
</feature>
<feature type="region of interest" description="Disordered" evidence="7">
    <location>
        <begin position="1"/>
        <end position="75"/>
    </location>
</feature>
<keyword evidence="3 6" id="KW-0175">Coiled coil</keyword>
<sequence length="718" mass="80570">MSRRSQRLGGTVHYYQSEDDGNSSNSGGSSLLGGQQPLFKDSSSSRILRRKSSSMKRLSPAPSLGTGPTTHTTSYFSESVVRESYLDDGRGLSVKSSTALGDPLDSSSYWSEEFSRRRRGIGGSTESSKKINGLAERKIYDTYASSSGYSSEDDYTGNTYLDQNSSGSGFRNALSKAGSLLWLVLTSPGRFFGLLYWWIGTTWYRLTTAASLLDVFVLTRSHPSLKKLLLWLLLLLFLTAIGYGAWYFYPFGLHPSMLSWGSVKMSPPVTKKQHEAGELAEFSEAQQQVLSRLQALEKRLENLEAAASVLQLQRGTATEGTTLSHDDILALLDGLMRQRETAMREKFHAESDLHLQGELDLLRTQWKKDFDHFLNKVSQDSEEAEARMLQMTAQWQSSTQEGLMGNLRKEMDVLEGKLAGLKKEFAILVSDQKALSENMESFPGQIKEMREDVEIQFPVWLSRYLSQPREDGVGLLFLQREELQDQLRRLEQKILTKISEDQRLSARDVGVVLQREGVTGVTEEQVHHIVDQALKRFSEDRIGMVDYALESGGASVISTRCSETYETKTALLSLFGIPLWYHSQSPRVILQPDVYPGNCWAFQGSQGFAVIRLSSNIYPTAVTLEHIPRSLSPKGAIPSAPKDFAVFGLDEEGQQEGILLGQFTYSQDGDPIQTFHLELQDEDKKTAFQLVELRVLSNWGHPEYTCIYRFRVHGEPVS</sequence>
<reference evidence="10" key="1">
    <citation type="submission" date="2025-08" db="UniProtKB">
        <authorList>
            <consortium name="Ensembl"/>
        </authorList>
    </citation>
    <scope>IDENTIFICATION</scope>
</reference>
<dbReference type="Pfam" id="PF18580">
    <property type="entry name" value="HTH_SUN2"/>
    <property type="match status" value="1"/>
</dbReference>
<organism evidence="10 11">
    <name type="scientific">Varanus komodoensis</name>
    <name type="common">Komodo dragon</name>
    <dbReference type="NCBI Taxonomy" id="61221"/>
    <lineage>
        <taxon>Eukaryota</taxon>
        <taxon>Metazoa</taxon>
        <taxon>Chordata</taxon>
        <taxon>Craniata</taxon>
        <taxon>Vertebrata</taxon>
        <taxon>Euteleostomi</taxon>
        <taxon>Lepidosauria</taxon>
        <taxon>Squamata</taxon>
        <taxon>Bifurcata</taxon>
        <taxon>Unidentata</taxon>
        <taxon>Episquamata</taxon>
        <taxon>Toxicofera</taxon>
        <taxon>Anguimorpha</taxon>
        <taxon>Paleoanguimorpha</taxon>
        <taxon>Varanoidea</taxon>
        <taxon>Varanidae</taxon>
        <taxon>Varanus</taxon>
    </lineage>
</organism>
<evidence type="ECO:0000256" key="7">
    <source>
        <dbReference type="SAM" id="MobiDB-lite"/>
    </source>
</evidence>
<evidence type="ECO:0000256" key="4">
    <source>
        <dbReference type="ARBA" id="ARBA00023136"/>
    </source>
</evidence>
<feature type="coiled-coil region" evidence="6">
    <location>
        <begin position="279"/>
        <end position="313"/>
    </location>
</feature>
<keyword evidence="11" id="KW-1185">Reference proteome</keyword>
<evidence type="ECO:0000313" key="11">
    <source>
        <dbReference type="Proteomes" id="UP000694545"/>
    </source>
</evidence>
<dbReference type="PANTHER" id="PTHR12911">
    <property type="entry name" value="SAD1/UNC-84-LIKE PROTEIN-RELATED"/>
    <property type="match status" value="1"/>
</dbReference>
<dbReference type="FunFam" id="2.60.120.260:FF:000009">
    <property type="entry name" value="SUN domain-containing protein 1 isoform X1"/>
    <property type="match status" value="1"/>
</dbReference>
<dbReference type="Proteomes" id="UP000694545">
    <property type="component" value="Unplaced"/>
</dbReference>
<dbReference type="PROSITE" id="PS51469">
    <property type="entry name" value="SUN"/>
    <property type="match status" value="1"/>
</dbReference>
<dbReference type="Pfam" id="PF07738">
    <property type="entry name" value="Sad1_UNC"/>
    <property type="match status" value="1"/>
</dbReference>
<dbReference type="GO" id="GO:0043495">
    <property type="term" value="F:protein-membrane adaptor activity"/>
    <property type="evidence" value="ECO:0007669"/>
    <property type="project" value="TreeGrafter"/>
</dbReference>
<feature type="transmembrane region" description="Helical" evidence="8">
    <location>
        <begin position="180"/>
        <end position="197"/>
    </location>
</feature>
<dbReference type="RefSeq" id="XP_044297159.1">
    <property type="nucleotide sequence ID" value="XM_044441224.1"/>
</dbReference>